<dbReference type="Proteomes" id="UP000255061">
    <property type="component" value="Unassembled WGS sequence"/>
</dbReference>
<evidence type="ECO:0000313" key="1">
    <source>
        <dbReference type="EMBL" id="SUI58571.1"/>
    </source>
</evidence>
<gene>
    <name evidence="1" type="ORF">NCTC10736_00052</name>
</gene>
<sequence length="56" mass="6189">MEFIHFTNHGSSITLTLLTKQGNTDEIHFKFMGKCFVAGGYACDKRGRSSKSVAGY</sequence>
<dbReference type="EMBL" id="UGYV01000001">
    <property type="protein sequence ID" value="SUI58571.1"/>
    <property type="molecule type" value="Genomic_DNA"/>
</dbReference>
<proteinExistence type="predicted"/>
<name>A0A379ZD39_9GAMM</name>
<evidence type="ECO:0000313" key="2">
    <source>
        <dbReference type="Proteomes" id="UP000255061"/>
    </source>
</evidence>
<reference evidence="1 2" key="1">
    <citation type="submission" date="2018-06" db="EMBL/GenBank/DDBJ databases">
        <authorList>
            <consortium name="Pathogen Informatics"/>
            <person name="Doyle S."/>
        </authorList>
    </citation>
    <scope>NUCLEOTIDE SEQUENCE [LARGE SCALE GENOMIC DNA]</scope>
    <source>
        <strain evidence="1 2">NCTC10736</strain>
    </source>
</reference>
<dbReference type="AlphaFoldDB" id="A0A379ZD39"/>
<organism evidence="1 2">
    <name type="scientific">Shewanella morhuae</name>
    <dbReference type="NCBI Taxonomy" id="365591"/>
    <lineage>
        <taxon>Bacteria</taxon>
        <taxon>Pseudomonadati</taxon>
        <taxon>Pseudomonadota</taxon>
        <taxon>Gammaproteobacteria</taxon>
        <taxon>Alteromonadales</taxon>
        <taxon>Shewanellaceae</taxon>
        <taxon>Shewanella</taxon>
    </lineage>
</organism>
<accession>A0A379ZD39</accession>
<protein>
    <submittedName>
        <fullName evidence="1">Uncharacterized protein</fullName>
    </submittedName>
</protein>